<sequence length="426" mass="46500">MSDIPDPIQSESSSDSFQSFLARALGAGAPTDLPDVAAPEGPAAKASPRKVEERPRSATQSQSDTGAGRDGGPGQQQVNMVAHSSHHSSAGGTCSDTPPPEMELEGRGRGRGRGRRSKRSSGQETAQQRAHRRFYERKKLKMSALEQEAAEKLALYQRLQRENAELKRNIPSAGADLAGSEPVAIPQQQQQQQQQHPAGSPPETLLMASRLLQARHEAAGYFPAAAAAASGDADFVYVHQVVEWYRSKLQELSQLLPRVDRHVPDVAAGLALVQVVEELLMGVRKFSTRNRVGLVGLWELKLINLESGDFEEAPPNHWRSLLHSMAFSREARGKLDACFSLYKDHMGKARAERQEVLQEMAELCAELHGSDDDVTNVTSDQAGPFAAAVAGMGGSSSYPQQQQQQQQQQCEAPRSLQFREDGLDRI</sequence>
<feature type="region of interest" description="Disordered" evidence="1">
    <location>
        <begin position="173"/>
        <end position="203"/>
    </location>
</feature>
<feature type="compositionally biased region" description="Low complexity" evidence="1">
    <location>
        <begin position="1"/>
        <end position="20"/>
    </location>
</feature>
<feature type="region of interest" description="Disordered" evidence="1">
    <location>
        <begin position="389"/>
        <end position="426"/>
    </location>
</feature>
<evidence type="ECO:0000313" key="3">
    <source>
        <dbReference type="Proteomes" id="UP001244341"/>
    </source>
</evidence>
<name>A0ABY8U7N4_TETOB</name>
<reference evidence="2 3" key="1">
    <citation type="submission" date="2023-05" db="EMBL/GenBank/DDBJ databases">
        <title>A 100% complete, gapless, phased diploid assembly of the Scenedesmus obliquus UTEX 3031 genome.</title>
        <authorList>
            <person name="Biondi T.C."/>
            <person name="Hanschen E.R."/>
            <person name="Kwon T."/>
            <person name="Eng W."/>
            <person name="Kruse C.P.S."/>
            <person name="Koehler S.I."/>
            <person name="Kunde Y."/>
            <person name="Gleasner C.D."/>
            <person name="You Mak K.T."/>
            <person name="Polle J."/>
            <person name="Hovde B.T."/>
            <person name="Starkenburg S.R."/>
        </authorList>
    </citation>
    <scope>NUCLEOTIDE SEQUENCE [LARGE SCALE GENOMIC DNA]</scope>
    <source>
        <strain evidence="2 3">DOE0152z</strain>
    </source>
</reference>
<feature type="compositionally biased region" description="Low complexity" evidence="1">
    <location>
        <begin position="389"/>
        <end position="409"/>
    </location>
</feature>
<dbReference type="EMBL" id="CP126215">
    <property type="protein sequence ID" value="WIA17292.1"/>
    <property type="molecule type" value="Genomic_DNA"/>
</dbReference>
<evidence type="ECO:0000313" key="2">
    <source>
        <dbReference type="EMBL" id="WIA17292.1"/>
    </source>
</evidence>
<organism evidence="2 3">
    <name type="scientific">Tetradesmus obliquus</name>
    <name type="common">Green alga</name>
    <name type="synonym">Acutodesmus obliquus</name>
    <dbReference type="NCBI Taxonomy" id="3088"/>
    <lineage>
        <taxon>Eukaryota</taxon>
        <taxon>Viridiplantae</taxon>
        <taxon>Chlorophyta</taxon>
        <taxon>core chlorophytes</taxon>
        <taxon>Chlorophyceae</taxon>
        <taxon>CS clade</taxon>
        <taxon>Sphaeropleales</taxon>
        <taxon>Scenedesmaceae</taxon>
        <taxon>Tetradesmus</taxon>
    </lineage>
</organism>
<feature type="compositionally biased region" description="Basic residues" evidence="1">
    <location>
        <begin position="109"/>
        <end position="119"/>
    </location>
</feature>
<dbReference type="Proteomes" id="UP001244341">
    <property type="component" value="Chromosome 8b"/>
</dbReference>
<gene>
    <name evidence="2" type="ORF">OEZ85_014159</name>
</gene>
<evidence type="ECO:0000256" key="1">
    <source>
        <dbReference type="SAM" id="MobiDB-lite"/>
    </source>
</evidence>
<evidence type="ECO:0008006" key="4">
    <source>
        <dbReference type="Google" id="ProtNLM"/>
    </source>
</evidence>
<dbReference type="CDD" id="cd14686">
    <property type="entry name" value="bZIP"/>
    <property type="match status" value="1"/>
</dbReference>
<accession>A0ABY8U7N4</accession>
<keyword evidence="3" id="KW-1185">Reference proteome</keyword>
<feature type="compositionally biased region" description="Basic and acidic residues" evidence="1">
    <location>
        <begin position="417"/>
        <end position="426"/>
    </location>
</feature>
<proteinExistence type="predicted"/>
<feature type="region of interest" description="Disordered" evidence="1">
    <location>
        <begin position="1"/>
        <end position="136"/>
    </location>
</feature>
<protein>
    <recommendedName>
        <fullName evidence="4">BZIP domain-containing protein</fullName>
    </recommendedName>
</protein>